<comment type="caution">
    <text evidence="1">The sequence shown here is derived from an EMBL/GenBank/DDBJ whole genome shotgun (WGS) entry which is preliminary data.</text>
</comment>
<sequence>MKHITFGKAFIRLFTLITLSFALFGFTNNWGLDSYEIYLNNKLILKQAVNQPLNLRVLKLHKANDGDQLHIKYKHCTIKDGAGTNRNIILKDEKGNTVKKWGFADATGSDLSMAIAVKELLQLEKNNARHELSLHYTARELPKGEMLAMVRVE</sequence>
<dbReference type="Proteomes" id="UP001204376">
    <property type="component" value="Unassembled WGS sequence"/>
</dbReference>
<name>A0ABT1SY40_9SPHI</name>
<accession>A0ABT1SY40</accession>
<protein>
    <submittedName>
        <fullName evidence="1">Uncharacterized protein</fullName>
    </submittedName>
</protein>
<dbReference type="EMBL" id="JANHOH010000001">
    <property type="protein sequence ID" value="MCQ6957133.1"/>
    <property type="molecule type" value="Genomic_DNA"/>
</dbReference>
<dbReference type="RefSeq" id="WP_256537342.1">
    <property type="nucleotide sequence ID" value="NZ_JANHOH010000001.1"/>
</dbReference>
<organism evidence="1 2">
    <name type="scientific">Mucilaginibacter aquariorum</name>
    <dbReference type="NCBI Taxonomy" id="2967225"/>
    <lineage>
        <taxon>Bacteria</taxon>
        <taxon>Pseudomonadati</taxon>
        <taxon>Bacteroidota</taxon>
        <taxon>Sphingobacteriia</taxon>
        <taxon>Sphingobacteriales</taxon>
        <taxon>Sphingobacteriaceae</taxon>
        <taxon>Mucilaginibacter</taxon>
    </lineage>
</organism>
<evidence type="ECO:0000313" key="1">
    <source>
        <dbReference type="EMBL" id="MCQ6957133.1"/>
    </source>
</evidence>
<proteinExistence type="predicted"/>
<gene>
    <name evidence="1" type="ORF">NPE20_04155</name>
</gene>
<evidence type="ECO:0000313" key="2">
    <source>
        <dbReference type="Proteomes" id="UP001204376"/>
    </source>
</evidence>
<reference evidence="1 2" key="1">
    <citation type="submission" date="2022-07" db="EMBL/GenBank/DDBJ databases">
        <title>Mucilaginibacter sp. JC4.</title>
        <authorList>
            <person name="Le V."/>
            <person name="Ko S.-R."/>
            <person name="Ahn C.-Y."/>
            <person name="Oh H.-M."/>
        </authorList>
    </citation>
    <scope>NUCLEOTIDE SEQUENCE [LARGE SCALE GENOMIC DNA]</scope>
    <source>
        <strain evidence="1 2">JC4</strain>
    </source>
</reference>
<keyword evidence="2" id="KW-1185">Reference proteome</keyword>